<protein>
    <recommendedName>
        <fullName evidence="2">AB hydrolase-1 domain-containing protein</fullName>
    </recommendedName>
</protein>
<keyword evidence="4" id="KW-1185">Reference proteome</keyword>
<keyword evidence="1" id="KW-0812">Transmembrane</keyword>
<evidence type="ECO:0000256" key="1">
    <source>
        <dbReference type="SAM" id="Phobius"/>
    </source>
</evidence>
<dbReference type="Gene3D" id="3.40.50.1820">
    <property type="entry name" value="alpha/beta hydrolase"/>
    <property type="match status" value="1"/>
</dbReference>
<dbReference type="AlphaFoldDB" id="A0A0C9U9E8"/>
<dbReference type="InterPro" id="IPR000073">
    <property type="entry name" value="AB_hydrolase_1"/>
</dbReference>
<dbReference type="InterPro" id="IPR029058">
    <property type="entry name" value="AB_hydrolase_fold"/>
</dbReference>
<reference evidence="3 4" key="1">
    <citation type="submission" date="2014-06" db="EMBL/GenBank/DDBJ databases">
        <title>Evolutionary Origins and Diversification of the Mycorrhizal Mutualists.</title>
        <authorList>
            <consortium name="DOE Joint Genome Institute"/>
            <consortium name="Mycorrhizal Genomics Consortium"/>
            <person name="Kohler A."/>
            <person name="Kuo A."/>
            <person name="Nagy L.G."/>
            <person name="Floudas D."/>
            <person name="Copeland A."/>
            <person name="Barry K.W."/>
            <person name="Cichocki N."/>
            <person name="Veneault-Fourrey C."/>
            <person name="LaButti K."/>
            <person name="Lindquist E.A."/>
            <person name="Lipzen A."/>
            <person name="Lundell T."/>
            <person name="Morin E."/>
            <person name="Murat C."/>
            <person name="Riley R."/>
            <person name="Ohm R."/>
            <person name="Sun H."/>
            <person name="Tunlid A."/>
            <person name="Henrissat B."/>
            <person name="Grigoriev I.V."/>
            <person name="Hibbett D.S."/>
            <person name="Martin F."/>
        </authorList>
    </citation>
    <scope>NUCLEOTIDE SEQUENCE [LARGE SCALE GENOMIC DNA]</scope>
    <source>
        <strain evidence="3 4">SS14</strain>
    </source>
</reference>
<feature type="domain" description="AB hydrolase-1" evidence="2">
    <location>
        <begin position="104"/>
        <end position="352"/>
    </location>
</feature>
<dbReference type="SUPFAM" id="SSF53474">
    <property type="entry name" value="alpha/beta-Hydrolases"/>
    <property type="match status" value="1"/>
</dbReference>
<proteinExistence type="predicted"/>
<dbReference type="EMBL" id="KN837402">
    <property type="protein sequence ID" value="KIJ25697.1"/>
    <property type="molecule type" value="Genomic_DNA"/>
</dbReference>
<dbReference type="Pfam" id="PF12697">
    <property type="entry name" value="Abhydrolase_6"/>
    <property type="match status" value="1"/>
</dbReference>
<organism evidence="3 4">
    <name type="scientific">Sphaerobolus stellatus (strain SS14)</name>
    <dbReference type="NCBI Taxonomy" id="990650"/>
    <lineage>
        <taxon>Eukaryota</taxon>
        <taxon>Fungi</taxon>
        <taxon>Dikarya</taxon>
        <taxon>Basidiomycota</taxon>
        <taxon>Agaricomycotina</taxon>
        <taxon>Agaricomycetes</taxon>
        <taxon>Phallomycetidae</taxon>
        <taxon>Geastrales</taxon>
        <taxon>Sphaerobolaceae</taxon>
        <taxon>Sphaerobolus</taxon>
    </lineage>
</organism>
<feature type="transmembrane region" description="Helical" evidence="1">
    <location>
        <begin position="20"/>
        <end position="40"/>
    </location>
</feature>
<evidence type="ECO:0000313" key="3">
    <source>
        <dbReference type="EMBL" id="KIJ25697.1"/>
    </source>
</evidence>
<evidence type="ECO:0000259" key="2">
    <source>
        <dbReference type="Pfam" id="PF12697"/>
    </source>
</evidence>
<evidence type="ECO:0000313" key="4">
    <source>
        <dbReference type="Proteomes" id="UP000054279"/>
    </source>
</evidence>
<keyword evidence="1" id="KW-1133">Transmembrane helix</keyword>
<accession>A0A0C9U9E8</accession>
<dbReference type="HOGENOM" id="CLU_034763_0_0_1"/>
<gene>
    <name evidence="3" type="ORF">M422DRAFT_273328</name>
</gene>
<sequence length="373" mass="39781">MDGHLNSLRTLCQCIRMLPIFFVCLATAVAGASLVAPRAAVTTNTCSCSFGQIGVDVDVNIAVDSSNGKLLNSTTLRRQKQTFQIFGQLCQPVDSPLKPAPVQVLVHGQTYTSQYWNVQWNGFQNYSYVDFSCSQGIISFVYDNICAGLSSHPATSKDCQLPTAAAVASSVARKLKDGSVARALTGTTRLFTKVVGIGHSLGSLTLNFAAVQDGILSPFAGLILTSNAHVANSTSLLAGLATTFTPAASVNPTRWGNLDSGYISGPSEESRLIFYGTPDTFNPSIPQLDFMTEDVGSIWIGDQLANINTPVTFRGPITTIIGALDATLRPCDQPTLQAREKVIIPKVGHDIDLHFGAANVFPMMLDLFNAATK</sequence>
<dbReference type="OrthoDB" id="1743579at2759"/>
<dbReference type="Proteomes" id="UP000054279">
    <property type="component" value="Unassembled WGS sequence"/>
</dbReference>
<keyword evidence="1" id="KW-0472">Membrane</keyword>
<name>A0A0C9U9E8_SPHS4</name>